<keyword evidence="12" id="KW-1185">Reference proteome</keyword>
<feature type="transmembrane region" description="Helical" evidence="9">
    <location>
        <begin position="190"/>
        <end position="209"/>
    </location>
</feature>
<feature type="transmembrane region" description="Helical" evidence="9">
    <location>
        <begin position="32"/>
        <end position="49"/>
    </location>
</feature>
<evidence type="ECO:0000256" key="1">
    <source>
        <dbReference type="ARBA" id="ARBA00004651"/>
    </source>
</evidence>
<dbReference type="InterPro" id="IPR036526">
    <property type="entry name" value="C-N_Hydrolase_sf"/>
</dbReference>
<keyword evidence="5 9" id="KW-0812">Transmembrane</keyword>
<evidence type="ECO:0000313" key="11">
    <source>
        <dbReference type="EMBL" id="NZA26991.1"/>
    </source>
</evidence>
<dbReference type="InterPro" id="IPR045378">
    <property type="entry name" value="LNT_N"/>
</dbReference>
<feature type="transmembrane region" description="Helical" evidence="9">
    <location>
        <begin position="7"/>
        <end position="26"/>
    </location>
</feature>
<comment type="similarity">
    <text evidence="2">Belongs to the CN hydrolase family. Apolipoprotein N-acyltransferase subfamily.</text>
</comment>
<dbReference type="GO" id="GO:0042158">
    <property type="term" value="P:lipoprotein biosynthetic process"/>
    <property type="evidence" value="ECO:0007669"/>
    <property type="project" value="InterPro"/>
</dbReference>
<dbReference type="RefSeq" id="WP_180678776.1">
    <property type="nucleotide sequence ID" value="NZ_JACCKA010000070.1"/>
</dbReference>
<reference evidence="11 12" key="1">
    <citation type="submission" date="2020-07" db="EMBL/GenBank/DDBJ databases">
        <title>Luteimonas sp. SJ-92.</title>
        <authorList>
            <person name="Huang X.-X."/>
            <person name="Xu L."/>
            <person name="Sun J.-Q."/>
        </authorList>
    </citation>
    <scope>NUCLEOTIDE SEQUENCE [LARGE SCALE GENOMIC DNA]</scope>
    <source>
        <strain evidence="11 12">SJ-92</strain>
    </source>
</reference>
<evidence type="ECO:0000256" key="7">
    <source>
        <dbReference type="ARBA" id="ARBA00023136"/>
    </source>
</evidence>
<evidence type="ECO:0000256" key="2">
    <source>
        <dbReference type="ARBA" id="ARBA00010065"/>
    </source>
</evidence>
<dbReference type="GO" id="GO:0005886">
    <property type="term" value="C:plasma membrane"/>
    <property type="evidence" value="ECO:0007669"/>
    <property type="project" value="UniProtKB-SubCell"/>
</dbReference>
<dbReference type="Pfam" id="PF00795">
    <property type="entry name" value="CN_hydrolase"/>
    <property type="match status" value="1"/>
</dbReference>
<dbReference type="AlphaFoldDB" id="A0A853JCL2"/>
<evidence type="ECO:0000256" key="8">
    <source>
        <dbReference type="ARBA" id="ARBA00023315"/>
    </source>
</evidence>
<dbReference type="Gene3D" id="3.60.110.10">
    <property type="entry name" value="Carbon-nitrogen hydrolase"/>
    <property type="match status" value="1"/>
</dbReference>
<name>A0A853JCL2_9GAMM</name>
<evidence type="ECO:0000256" key="6">
    <source>
        <dbReference type="ARBA" id="ARBA00022989"/>
    </source>
</evidence>
<evidence type="ECO:0000256" key="4">
    <source>
        <dbReference type="ARBA" id="ARBA00022679"/>
    </source>
</evidence>
<dbReference type="GO" id="GO:0016410">
    <property type="term" value="F:N-acyltransferase activity"/>
    <property type="evidence" value="ECO:0007669"/>
    <property type="project" value="InterPro"/>
</dbReference>
<evidence type="ECO:0000259" key="10">
    <source>
        <dbReference type="PROSITE" id="PS50263"/>
    </source>
</evidence>
<keyword evidence="8" id="KW-0012">Acyltransferase</keyword>
<feature type="domain" description="CN hydrolase" evidence="10">
    <location>
        <begin position="227"/>
        <end position="443"/>
    </location>
</feature>
<keyword evidence="4" id="KW-0808">Transferase</keyword>
<keyword evidence="6 9" id="KW-1133">Transmembrane helix</keyword>
<accession>A0A853JCL2</accession>
<feature type="transmembrane region" description="Helical" evidence="9">
    <location>
        <begin position="81"/>
        <end position="104"/>
    </location>
</feature>
<feature type="transmembrane region" description="Helical" evidence="9">
    <location>
        <begin position="152"/>
        <end position="178"/>
    </location>
</feature>
<dbReference type="PROSITE" id="PS50263">
    <property type="entry name" value="CN_HYDROLASE"/>
    <property type="match status" value="1"/>
</dbReference>
<comment type="caution">
    <text evidence="11">The sequence shown here is derived from an EMBL/GenBank/DDBJ whole genome shotgun (WGS) entry which is preliminary data.</text>
</comment>
<proteinExistence type="inferred from homology"/>
<dbReference type="PANTHER" id="PTHR38686:SF1">
    <property type="entry name" value="APOLIPOPROTEIN N-ACYLTRANSFERASE"/>
    <property type="match status" value="1"/>
</dbReference>
<dbReference type="Proteomes" id="UP000578091">
    <property type="component" value="Unassembled WGS sequence"/>
</dbReference>
<gene>
    <name evidence="11" type="ORF">H0E84_11425</name>
</gene>
<dbReference type="InterPro" id="IPR004563">
    <property type="entry name" value="Apolipo_AcylTrfase"/>
</dbReference>
<dbReference type="Pfam" id="PF20154">
    <property type="entry name" value="LNT_N"/>
    <property type="match status" value="1"/>
</dbReference>
<dbReference type="SUPFAM" id="SSF56317">
    <property type="entry name" value="Carbon-nitrogen hydrolase"/>
    <property type="match status" value="1"/>
</dbReference>
<evidence type="ECO:0000256" key="3">
    <source>
        <dbReference type="ARBA" id="ARBA00022475"/>
    </source>
</evidence>
<keyword evidence="3" id="KW-1003">Cell membrane</keyword>
<sequence length="486" mass="51710">MDSRPDRLPRIAAPLAVALTALGWWFGTHLEPLWWAAWLAPLPLLAYALRVRAGPAALAAFAAFAIGGANAWHYLHDVVRVPLAVVWMAILMPALLMVPVTLLFRALARQGRILAATLSLPLAATGLSWAGATLSVHGTFGHLAYSQMDALPVIQVAAVAGLWGVGFLVWLPASLLAAVTAPHADRRDRVQAATTAALVLALSLGYGAWRLRDDEASARLRVGLVTIGGSGDAAADPATPEGRRMLARYAAEIDRLAAAGAAVVVAPESALLLRSHALETLQELSGRHGIRILVGAEDHSDPQRKRNAALVFEPGAGEPVAYYKRHLIPGFEDRYTPGDTRTMLPGAPRTGVAICKDLDFTATGYAHGRLDTQLLLVPAWDFDEDAWLHGRMAVLRGVEGGFAIARTARDGHLTLSDDRGRVIAETSSAGTTAPVSLLGELPLRDTRTPYARWGDAFGWLSLIAAALLAASLALRREHGAPSRAND</sequence>
<dbReference type="EMBL" id="JACCKA010000070">
    <property type="protein sequence ID" value="NZA26991.1"/>
    <property type="molecule type" value="Genomic_DNA"/>
</dbReference>
<evidence type="ECO:0000313" key="12">
    <source>
        <dbReference type="Proteomes" id="UP000578091"/>
    </source>
</evidence>
<feature type="transmembrane region" description="Helical" evidence="9">
    <location>
        <begin position="113"/>
        <end position="132"/>
    </location>
</feature>
<keyword evidence="7 9" id="KW-0472">Membrane</keyword>
<evidence type="ECO:0000256" key="5">
    <source>
        <dbReference type="ARBA" id="ARBA00022692"/>
    </source>
</evidence>
<dbReference type="InterPro" id="IPR003010">
    <property type="entry name" value="C-N_Hydrolase"/>
</dbReference>
<organism evidence="11 12">
    <name type="scientific">Luteimonas salinisoli</name>
    <dbReference type="NCBI Taxonomy" id="2752307"/>
    <lineage>
        <taxon>Bacteria</taxon>
        <taxon>Pseudomonadati</taxon>
        <taxon>Pseudomonadota</taxon>
        <taxon>Gammaproteobacteria</taxon>
        <taxon>Lysobacterales</taxon>
        <taxon>Lysobacteraceae</taxon>
        <taxon>Luteimonas</taxon>
    </lineage>
</organism>
<feature type="transmembrane region" description="Helical" evidence="9">
    <location>
        <begin position="56"/>
        <end position="75"/>
    </location>
</feature>
<protein>
    <recommendedName>
        <fullName evidence="10">CN hydrolase domain-containing protein</fullName>
    </recommendedName>
</protein>
<evidence type="ECO:0000256" key="9">
    <source>
        <dbReference type="SAM" id="Phobius"/>
    </source>
</evidence>
<dbReference type="PANTHER" id="PTHR38686">
    <property type="entry name" value="APOLIPOPROTEIN N-ACYLTRANSFERASE"/>
    <property type="match status" value="1"/>
</dbReference>
<comment type="subcellular location">
    <subcellularLocation>
        <location evidence="1">Cell membrane</location>
        <topology evidence="1">Multi-pass membrane protein</topology>
    </subcellularLocation>
</comment>